<dbReference type="EMBL" id="NMVI01000029">
    <property type="protein sequence ID" value="OYN83994.1"/>
    <property type="molecule type" value="Genomic_DNA"/>
</dbReference>
<accession>A0A255EFF0</accession>
<comment type="caution">
    <text evidence="2">The sequence shown here is derived from an EMBL/GenBank/DDBJ whole genome shotgun (WGS) entry which is preliminary data.</text>
</comment>
<proteinExistence type="predicted"/>
<organism evidence="2 3">
    <name type="scientific">Parenemella sanctibonifatiensis</name>
    <dbReference type="NCBI Taxonomy" id="2016505"/>
    <lineage>
        <taxon>Bacteria</taxon>
        <taxon>Bacillati</taxon>
        <taxon>Actinomycetota</taxon>
        <taxon>Actinomycetes</taxon>
        <taxon>Propionibacteriales</taxon>
        <taxon>Propionibacteriaceae</taxon>
        <taxon>Parenemella</taxon>
    </lineage>
</organism>
<dbReference type="Proteomes" id="UP000216533">
    <property type="component" value="Unassembled WGS sequence"/>
</dbReference>
<protein>
    <submittedName>
        <fullName evidence="2">Uncharacterized protein</fullName>
    </submittedName>
</protein>
<evidence type="ECO:0000313" key="4">
    <source>
        <dbReference type="Proteomes" id="UP000216533"/>
    </source>
</evidence>
<name>A0A255EFF0_9ACTN</name>
<evidence type="ECO:0000313" key="3">
    <source>
        <dbReference type="Proteomes" id="UP000216300"/>
    </source>
</evidence>
<keyword evidence="3" id="KW-1185">Reference proteome</keyword>
<accession>A0A255DXK8</accession>
<evidence type="ECO:0000313" key="1">
    <source>
        <dbReference type="EMBL" id="OYN83994.1"/>
    </source>
</evidence>
<reference evidence="3 4" key="1">
    <citation type="submission" date="2017-07" db="EMBL/GenBank/DDBJ databases">
        <title>Draft whole genome sequences of clinical Proprionibacteriaceae strains.</title>
        <authorList>
            <person name="Bernier A.-M."/>
            <person name="Bernard K."/>
            <person name="Domingo M.-C."/>
        </authorList>
    </citation>
    <scope>NUCLEOTIDE SEQUENCE [LARGE SCALE GENOMIC DNA]</scope>
    <source>
        <strain evidence="2 3">NML 150081</strain>
        <strain evidence="1 4">NML 160184</strain>
    </source>
</reference>
<dbReference type="AlphaFoldDB" id="A0A255EFF0"/>
<gene>
    <name evidence="2" type="ORF">CGZ91_08860</name>
    <name evidence="1" type="ORF">CGZ92_13105</name>
</gene>
<dbReference type="EMBL" id="NMVJ01000007">
    <property type="protein sequence ID" value="OYN90264.1"/>
    <property type="molecule type" value="Genomic_DNA"/>
</dbReference>
<dbReference type="Proteomes" id="UP000216300">
    <property type="component" value="Unassembled WGS sequence"/>
</dbReference>
<evidence type="ECO:0000313" key="2">
    <source>
        <dbReference type="EMBL" id="OYN90264.1"/>
    </source>
</evidence>
<sequence>MLAGWTVDDIAHALDRRPDERPHGQPPDNGEWVIFNAANGVADGRLGHWMTWRLAHWRTDTGDPMESPLQRSERRHAAELIQRRAEARAVRERREQRRALAADWEAQGRIRSITNGIRQMLAGRRRR</sequence>